<evidence type="ECO:0000256" key="1">
    <source>
        <dbReference type="ARBA" id="ARBA00023125"/>
    </source>
</evidence>
<keyword evidence="1" id="KW-0238">DNA-binding</keyword>
<reference evidence="3 4" key="1">
    <citation type="submission" date="2016-10" db="EMBL/GenBank/DDBJ databases">
        <authorList>
            <person name="Varghese N."/>
            <person name="Submissions S."/>
        </authorList>
    </citation>
    <scope>NUCLEOTIDE SEQUENCE [LARGE SCALE GENOMIC DNA]</scope>
    <source>
        <strain evidence="3 4">ATCC 43761</strain>
    </source>
</reference>
<dbReference type="Pfam" id="PF07282">
    <property type="entry name" value="Cas12f1-like_TNB"/>
    <property type="match status" value="1"/>
</dbReference>
<dbReference type="SUPFAM" id="SSF57903">
    <property type="entry name" value="FYVE/PHD zinc finger"/>
    <property type="match status" value="1"/>
</dbReference>
<dbReference type="RefSeq" id="WP_143000354.1">
    <property type="nucleotide sequence ID" value="NZ_FMXC01000057.1"/>
</dbReference>
<feature type="non-terminal residue" evidence="3">
    <location>
        <position position="1"/>
    </location>
</feature>
<evidence type="ECO:0000313" key="4">
    <source>
        <dbReference type="Proteomes" id="UP000181860"/>
    </source>
</evidence>
<evidence type="ECO:0000259" key="2">
    <source>
        <dbReference type="Pfam" id="PF07282"/>
    </source>
</evidence>
<protein>
    <submittedName>
        <fullName evidence="3">Transposase, IS605 OrfB family, central region</fullName>
    </submittedName>
</protein>
<dbReference type="InterPro" id="IPR011011">
    <property type="entry name" value="Znf_FYVE_PHD"/>
</dbReference>
<feature type="domain" description="Cas12f1-like TNB" evidence="2">
    <location>
        <begin position="12"/>
        <end position="75"/>
    </location>
</feature>
<organism evidence="3 4">
    <name type="scientific">Lactobacillus kefiranofaciens</name>
    <dbReference type="NCBI Taxonomy" id="267818"/>
    <lineage>
        <taxon>Bacteria</taxon>
        <taxon>Bacillati</taxon>
        <taxon>Bacillota</taxon>
        <taxon>Bacilli</taxon>
        <taxon>Lactobacillales</taxon>
        <taxon>Lactobacillaceae</taxon>
        <taxon>Lactobacillus</taxon>
    </lineage>
</organism>
<proteinExistence type="predicted"/>
<keyword evidence="4" id="KW-1185">Reference proteome</keyword>
<sequence>RRNLSSWTKGVLNERLEYYCQQYGIDFKDVNPAYTSQYCPNCGRHFIVRFGKHNEKTLCPNCGEMDCNIAASKNILARATDKEITLYTPYKKVKAILDQRIAS</sequence>
<dbReference type="Proteomes" id="UP000181860">
    <property type="component" value="Unassembled WGS sequence"/>
</dbReference>
<comment type="caution">
    <text evidence="3">The sequence shown here is derived from an EMBL/GenBank/DDBJ whole genome shotgun (WGS) entry which is preliminary data.</text>
</comment>
<evidence type="ECO:0000313" key="3">
    <source>
        <dbReference type="EMBL" id="SDA71679.1"/>
    </source>
</evidence>
<gene>
    <name evidence="3" type="ORF">SAMN02983011_02358</name>
</gene>
<dbReference type="InterPro" id="IPR010095">
    <property type="entry name" value="Cas12f1-like_TNB"/>
</dbReference>
<name>A0ABY0MER4_9LACO</name>
<accession>A0ABY0MER4</accession>
<dbReference type="EMBL" id="FMXC01000057">
    <property type="protein sequence ID" value="SDA71679.1"/>
    <property type="molecule type" value="Genomic_DNA"/>
</dbReference>